<evidence type="ECO:0000259" key="6">
    <source>
        <dbReference type="Pfam" id="PF05179"/>
    </source>
</evidence>
<comment type="similarity">
    <text evidence="2">Belongs to the CDC73 family.</text>
</comment>
<dbReference type="RefSeq" id="XP_028525798.1">
    <property type="nucleotide sequence ID" value="XM_028671310.1"/>
</dbReference>
<dbReference type="GO" id="GO:0032968">
    <property type="term" value="P:positive regulation of transcription elongation by RNA polymerase II"/>
    <property type="evidence" value="ECO:0007669"/>
    <property type="project" value="TreeGrafter"/>
</dbReference>
<evidence type="ECO:0000256" key="4">
    <source>
        <dbReference type="ARBA" id="ARBA00023242"/>
    </source>
</evidence>
<comment type="caution">
    <text evidence="7">The sequence shown here is derived from an EMBL/GenBank/DDBJ whole genome shotgun (WGS) entry which is preliminary data.</text>
</comment>
<feature type="coiled-coil region" evidence="5">
    <location>
        <begin position="576"/>
        <end position="603"/>
    </location>
</feature>
<reference evidence="7" key="1">
    <citation type="submission" date="2015-04" db="EMBL/GenBank/DDBJ databases">
        <authorList>
            <consortium name="Pathogen Informatics"/>
        </authorList>
    </citation>
    <scope>NUCLEOTIDE SEQUENCE [LARGE SCALE GENOMIC DNA]</scope>
    <source>
        <strain evidence="7">8A</strain>
    </source>
</reference>
<keyword evidence="3" id="KW-0804">Transcription</keyword>
<organism evidence="7 8">
    <name type="scientific">Plasmodium gallinaceum</name>
    <dbReference type="NCBI Taxonomy" id="5849"/>
    <lineage>
        <taxon>Eukaryota</taxon>
        <taxon>Sar</taxon>
        <taxon>Alveolata</taxon>
        <taxon>Apicomplexa</taxon>
        <taxon>Aconoidasida</taxon>
        <taxon>Haemosporida</taxon>
        <taxon>Plasmodiidae</taxon>
        <taxon>Plasmodium</taxon>
        <taxon>Plasmodium (Haemamoeba)</taxon>
    </lineage>
</organism>
<keyword evidence="8" id="KW-1185">Reference proteome</keyword>
<dbReference type="PANTHER" id="PTHR12466">
    <property type="entry name" value="CDC73 DOMAIN PROTEIN"/>
    <property type="match status" value="1"/>
</dbReference>
<dbReference type="GO" id="GO:0000993">
    <property type="term" value="F:RNA polymerase II complex binding"/>
    <property type="evidence" value="ECO:0007669"/>
    <property type="project" value="TreeGrafter"/>
</dbReference>
<keyword evidence="4" id="KW-0539">Nucleus</keyword>
<gene>
    <name evidence="7" type="ORF">PGAL8A_00068000</name>
</gene>
<evidence type="ECO:0000256" key="5">
    <source>
        <dbReference type="SAM" id="Coils"/>
    </source>
</evidence>
<evidence type="ECO:0000256" key="1">
    <source>
        <dbReference type="ARBA" id="ARBA00004123"/>
    </source>
</evidence>
<dbReference type="InterPro" id="IPR038103">
    <property type="entry name" value="CDC73_C_sf"/>
</dbReference>
<dbReference type="OrthoDB" id="2186602at2759"/>
<dbReference type="GeneID" id="39729205"/>
<dbReference type="GO" id="GO:0016593">
    <property type="term" value="C:Cdc73/Paf1 complex"/>
    <property type="evidence" value="ECO:0007669"/>
    <property type="project" value="InterPro"/>
</dbReference>
<comment type="subcellular location">
    <subcellularLocation>
        <location evidence="1">Nucleus</location>
    </subcellularLocation>
</comment>
<keyword evidence="5" id="KW-0175">Coiled coil</keyword>
<dbReference type="EMBL" id="CVMV01000004">
    <property type="protein sequence ID" value="CRG92976.1"/>
    <property type="molecule type" value="Genomic_DNA"/>
</dbReference>
<dbReference type="AlphaFoldDB" id="A0A1J1GKQ1"/>
<dbReference type="InterPro" id="IPR031336">
    <property type="entry name" value="CDC73_C"/>
</dbReference>
<dbReference type="Proteomes" id="UP000220797">
    <property type="component" value="Unassembled WGS sequence"/>
</dbReference>
<dbReference type="VEuPathDB" id="PlasmoDB:PGAL8A_00068000"/>
<dbReference type="Pfam" id="PF05179">
    <property type="entry name" value="CDC73_C"/>
    <property type="match status" value="1"/>
</dbReference>
<feature type="domain" description="Cell division control protein 73 C-terminal" evidence="6">
    <location>
        <begin position="747"/>
        <end position="905"/>
    </location>
</feature>
<accession>A0A1J1GKQ1</accession>
<name>A0A1J1GKQ1_PLAGA</name>
<protein>
    <recommendedName>
        <fullName evidence="6">Cell division control protein 73 C-terminal domain-containing protein</fullName>
    </recommendedName>
</protein>
<evidence type="ECO:0000313" key="8">
    <source>
        <dbReference type="Proteomes" id="UP000220797"/>
    </source>
</evidence>
<evidence type="ECO:0000256" key="2">
    <source>
        <dbReference type="ARBA" id="ARBA00010427"/>
    </source>
</evidence>
<evidence type="ECO:0000256" key="3">
    <source>
        <dbReference type="ARBA" id="ARBA00023163"/>
    </source>
</evidence>
<dbReference type="PANTHER" id="PTHR12466:SF8">
    <property type="entry name" value="PARAFIBROMIN"/>
    <property type="match status" value="1"/>
</dbReference>
<sequence>MDRAQLNLKILMKKFLSDEKEYIKFENKGNKDIIVFEKKNFYIYSDVLCGIESRKKEKYNIGDIYLFLCLPKNNYTYSYINSIGYKYISILERNKIIKIIEEDEDSDEIKVNFFIYDVKKKIDLHDYVDIEKEHIIKVELFNYENSEDAGGSEDNIEKKDTKINENEKNKIIKKEDLIVINKNNIENKQEKKLSDINKENNKSNEDNLISFENTRKICDSDKILGSLIFYFKNDYIYNSLYKMKNKSLRKKRKYNFVEEDMSFLEYDELMYYNINEINSIEEYDNELGSFEFIKKKCSLEKGLYNDKESNNKEEENICEKEEKLNDKYYHENSENQKNGDSIEKNNSIVKHYYENNFFQNIFFQNLDLYSLLKNTYFRKLPNEEEINKNVKLISENFYKNYMKFIENNHKLNSSNSECPLSESINSFIDINDEYIINKSLTEKDNFIFDWNTHDMNEEYENSVNKYKKLDYNHILFSLRKKRREFYNGKKSLEIMKNFNEHDKIILFHNLLAQYIYSLNNKKYYEQNKGTIDFVHNFINNLSHEEYLNIDMETLFLPDLHISFTDSDELSFELNAQDKCNRKRKKIEKENKNEEGNNIDSNDEKKEFMLRSFSENTNEIIDNNKNIRTYIDNFNLPQDNYIEIKNNISLNLSNLKLSEESINNNKELIKFTHVKEINFKNAYDIIGRNSCDFSRIYKFFEEELLKKSNIKNVYINGIKKNIIVDDNSKIITPKKTLKLIDEIHLKYKKRPIILIPKDNNIINKTNVESFFLHNNLNSTNLPMQSNSTNGIYDSLSIIYKMFNKSIKFLFIENDKISKFTEIDWKCVIAVILKPNESLKELLNEYPFQSLKDLFHTFKAFVFMYNDDNLSPDLLSHNNIEIIKLIHNNRKDDYIYVNKFWNIIEKFILQRRDKIFFFKKKHLVN</sequence>
<dbReference type="GO" id="GO:0006368">
    <property type="term" value="P:transcription elongation by RNA polymerase II"/>
    <property type="evidence" value="ECO:0007669"/>
    <property type="project" value="InterPro"/>
</dbReference>
<evidence type="ECO:0000313" key="7">
    <source>
        <dbReference type="EMBL" id="CRG92976.1"/>
    </source>
</evidence>
<dbReference type="InterPro" id="IPR007852">
    <property type="entry name" value="Cdc73/Parafibromin"/>
</dbReference>
<proteinExistence type="inferred from homology"/>
<dbReference type="Gene3D" id="3.40.50.11990">
    <property type="entry name" value="RNA polymerase II accessory factor, Cdc73 C-terminal domain"/>
    <property type="match status" value="1"/>
</dbReference>